<protein>
    <recommendedName>
        <fullName evidence="1">Halobacterial output domain-containing protein</fullName>
    </recommendedName>
</protein>
<dbReference type="Proteomes" id="UP000766550">
    <property type="component" value="Unassembled WGS sequence"/>
</dbReference>
<name>A0A8J7Y323_9EURY</name>
<evidence type="ECO:0000313" key="2">
    <source>
        <dbReference type="EMBL" id="MBV0923820.1"/>
    </source>
</evidence>
<evidence type="ECO:0000313" key="3">
    <source>
        <dbReference type="Proteomes" id="UP000766550"/>
    </source>
</evidence>
<reference evidence="2 3" key="1">
    <citation type="submission" date="2021-06" db="EMBL/GenBank/DDBJ databases">
        <title>New haloarchaea isolates fom saline soil.</title>
        <authorList>
            <person name="Duran-Viseras A."/>
            <person name="Sanchez-Porro C.S."/>
            <person name="Ventosa A."/>
        </authorList>
    </citation>
    <scope>NUCLEOTIDE SEQUENCE [LARGE SCALE GENOMIC DNA]</scope>
    <source>
        <strain evidence="2 3">JCM 183640</strain>
    </source>
</reference>
<proteinExistence type="predicted"/>
<comment type="caution">
    <text evidence="2">The sequence shown here is derived from an EMBL/GenBank/DDBJ whole genome shotgun (WGS) entry which is preliminary data.</text>
</comment>
<dbReference type="InterPro" id="IPR040624">
    <property type="entry name" value="HalOD1"/>
</dbReference>
<gene>
    <name evidence="2" type="ORF">KTS45_06350</name>
</gene>
<accession>A0A8J7Y323</accession>
<dbReference type="OrthoDB" id="205616at2157"/>
<feature type="domain" description="Halobacterial output" evidence="1">
    <location>
        <begin position="16"/>
        <end position="79"/>
    </location>
</feature>
<organism evidence="2 3">
    <name type="scientific">Haloarcula limicola</name>
    <dbReference type="NCBI Taxonomy" id="1429915"/>
    <lineage>
        <taxon>Archaea</taxon>
        <taxon>Methanobacteriati</taxon>
        <taxon>Methanobacteriota</taxon>
        <taxon>Stenosarchaea group</taxon>
        <taxon>Halobacteria</taxon>
        <taxon>Halobacteriales</taxon>
        <taxon>Haloarculaceae</taxon>
        <taxon>Haloarcula</taxon>
    </lineage>
</organism>
<dbReference type="Pfam" id="PF18545">
    <property type="entry name" value="HalOD1"/>
    <property type="match status" value="1"/>
</dbReference>
<dbReference type="RefSeq" id="WP_162316924.1">
    <property type="nucleotide sequence ID" value="NZ_JAHQXF010000001.1"/>
</dbReference>
<dbReference type="AlphaFoldDB" id="A0A8J7Y323"/>
<evidence type="ECO:0000259" key="1">
    <source>
        <dbReference type="Pfam" id="PF18545"/>
    </source>
</evidence>
<dbReference type="EMBL" id="JAHQXF010000001">
    <property type="protein sequence ID" value="MBV0923820.1"/>
    <property type="molecule type" value="Genomic_DNA"/>
</dbReference>
<sequence>MTTGRGSRPEAVGSIVYEIVDRIADREGVEPTALPALSEQTDPAALNALVETAESVEITLELYGYEVTVDADETVRVEPI</sequence>
<keyword evidence="3" id="KW-1185">Reference proteome</keyword>